<name>A0A8J7M5J3_9RHOB</name>
<sequence>MTPESREKYRRDPYWLVKYVAVSAGDGVAAGWIFLLILLTLDIGGLGRLVHGAAEGVTALFILLASFAVTFGFVGIAWRVMVLLPDDK</sequence>
<keyword evidence="1" id="KW-0812">Transmembrane</keyword>
<proteinExistence type="predicted"/>
<keyword evidence="3" id="KW-1185">Reference proteome</keyword>
<evidence type="ECO:0000313" key="3">
    <source>
        <dbReference type="Proteomes" id="UP000655420"/>
    </source>
</evidence>
<reference evidence="2" key="1">
    <citation type="submission" date="2020-12" db="EMBL/GenBank/DDBJ databases">
        <title>Bacterial taxonomy.</title>
        <authorList>
            <person name="Pan X."/>
        </authorList>
    </citation>
    <scope>NUCLEOTIDE SEQUENCE</scope>
    <source>
        <strain evidence="2">M0105</strain>
    </source>
</reference>
<feature type="transmembrane region" description="Helical" evidence="1">
    <location>
        <begin position="16"/>
        <end position="39"/>
    </location>
</feature>
<evidence type="ECO:0000256" key="1">
    <source>
        <dbReference type="SAM" id="Phobius"/>
    </source>
</evidence>
<gene>
    <name evidence="2" type="ORF">H0I76_05165</name>
</gene>
<organism evidence="2 3">
    <name type="scientific">Thermohalobaculum xanthum</name>
    <dbReference type="NCBI Taxonomy" id="2753746"/>
    <lineage>
        <taxon>Bacteria</taxon>
        <taxon>Pseudomonadati</taxon>
        <taxon>Pseudomonadota</taxon>
        <taxon>Alphaproteobacteria</taxon>
        <taxon>Rhodobacterales</taxon>
        <taxon>Paracoccaceae</taxon>
        <taxon>Thermohalobaculum</taxon>
    </lineage>
</organism>
<keyword evidence="1" id="KW-0472">Membrane</keyword>
<accession>A0A8J7M5J3</accession>
<dbReference type="RefSeq" id="WP_200607947.1">
    <property type="nucleotide sequence ID" value="NZ_JAEHHL010000002.1"/>
</dbReference>
<feature type="transmembrane region" description="Helical" evidence="1">
    <location>
        <begin position="59"/>
        <end position="84"/>
    </location>
</feature>
<comment type="caution">
    <text evidence="2">The sequence shown here is derived from an EMBL/GenBank/DDBJ whole genome shotgun (WGS) entry which is preliminary data.</text>
</comment>
<dbReference type="Proteomes" id="UP000655420">
    <property type="component" value="Unassembled WGS sequence"/>
</dbReference>
<dbReference type="AlphaFoldDB" id="A0A8J7M5J3"/>
<keyword evidence="1" id="KW-1133">Transmembrane helix</keyword>
<evidence type="ECO:0000313" key="2">
    <source>
        <dbReference type="EMBL" id="MBK0398568.1"/>
    </source>
</evidence>
<protein>
    <submittedName>
        <fullName evidence="2">Uncharacterized protein</fullName>
    </submittedName>
</protein>
<dbReference type="EMBL" id="JAEHHL010000002">
    <property type="protein sequence ID" value="MBK0398568.1"/>
    <property type="molecule type" value="Genomic_DNA"/>
</dbReference>